<reference evidence="2 6" key="1">
    <citation type="submission" date="2011-08" db="EMBL/GenBank/DDBJ databases">
        <title>The Genome Sequence of Eubacteriaceae bacterium ACC19a.</title>
        <authorList>
            <consortium name="The Broad Institute Genome Sequencing Platform"/>
            <person name="Earl A."/>
            <person name="Ward D."/>
            <person name="Feldgarden M."/>
            <person name="Gevers D."/>
            <person name="Sizova M."/>
            <person name="Hazen A."/>
            <person name="Epstein S."/>
            <person name="Young S.K."/>
            <person name="Zeng Q."/>
            <person name="Gargeya S."/>
            <person name="Fitzgerald M."/>
            <person name="Haas B."/>
            <person name="Abouelleil A."/>
            <person name="Alvarado L."/>
            <person name="Arachchi H.M."/>
            <person name="Berlin A."/>
            <person name="Brown A."/>
            <person name="Chapman S.B."/>
            <person name="Chen Z."/>
            <person name="Dunbar C."/>
            <person name="Freedman E."/>
            <person name="Gearin G."/>
            <person name="Gellesch M."/>
            <person name="Goldberg J."/>
            <person name="Griggs A."/>
            <person name="Gujja S."/>
            <person name="Heiman D."/>
            <person name="Howarth C."/>
            <person name="Larson L."/>
            <person name="Lui A."/>
            <person name="MacDonald P.J.P."/>
            <person name="Montmayeur A."/>
            <person name="Murphy C."/>
            <person name="Neiman D."/>
            <person name="Pearson M."/>
            <person name="Priest M."/>
            <person name="Roberts A."/>
            <person name="Saif S."/>
            <person name="Shea T."/>
            <person name="Shenoy N."/>
            <person name="Sisk P."/>
            <person name="Stolte C."/>
            <person name="Sykes S."/>
            <person name="Wortman J."/>
            <person name="Nusbaum C."/>
            <person name="Birren B."/>
        </authorList>
    </citation>
    <scope>NUCLEOTIDE SEQUENCE [LARGE SCALE GENOMIC DNA]</scope>
    <source>
        <strain evidence="2 6">ACC19a</strain>
    </source>
</reference>
<protein>
    <recommendedName>
        <fullName evidence="1">Phosphatidylglycerol lysyltransferase C-terminal domain-containing protein</fullName>
    </recommendedName>
</protein>
<comment type="caution">
    <text evidence="4">The sequence shown here is derived from an EMBL/GenBank/DDBJ whole genome shotgun (WGS) entry which is preliminary data.</text>
</comment>
<dbReference type="EMBL" id="AFZG01000013">
    <property type="protein sequence ID" value="EHL19908.1"/>
    <property type="molecule type" value="Genomic_DNA"/>
</dbReference>
<dbReference type="EMBL" id="AFZE01000010">
    <property type="protein sequence ID" value="EHL15591.1"/>
    <property type="molecule type" value="Genomic_DNA"/>
</dbReference>
<gene>
    <name evidence="4" type="ORF">HMPREF9628_01081</name>
    <name evidence="2" type="ORF">HMPREF9629_01715</name>
    <name evidence="3" type="ORF">HMPREF9630_01480</name>
</gene>
<evidence type="ECO:0000313" key="5">
    <source>
        <dbReference type="Proteomes" id="UP000003379"/>
    </source>
</evidence>
<dbReference type="InterPro" id="IPR016732">
    <property type="entry name" value="UCP018688"/>
</dbReference>
<evidence type="ECO:0000313" key="4">
    <source>
        <dbReference type="EMBL" id="EHL19908.1"/>
    </source>
</evidence>
<dbReference type="HOGENOM" id="CLU_058411_0_0_9"/>
<dbReference type="SUPFAM" id="SSF55729">
    <property type="entry name" value="Acyl-CoA N-acyltransferases (Nat)"/>
    <property type="match status" value="2"/>
</dbReference>
<dbReference type="EMBL" id="AFZF02000003">
    <property type="protein sequence ID" value="EHL17790.1"/>
    <property type="molecule type" value="Genomic_DNA"/>
</dbReference>
<dbReference type="InterPro" id="IPR016181">
    <property type="entry name" value="Acyl_CoA_acyltransferase"/>
</dbReference>
<sequence>MCDYQIIDLSQKDMMKSYFDLVDYKACEYSFMTLYMWQHIYNTHVMEKDDTMYVFGHDEKGYFSIVPISKKKRWERDLQELEKIFAKCFNSSKIVMRAVPEEYAKFIEEEYPSRFNIYKERDSFDYMYDAEKLRTLSGRKLHAKKNHFNSFIKEFEGRYEYKRLTTRDQFNDALDLMKRWAENKTIDDTIVIEQEAVEKIFKHYEKHKDTKVGGIYIDGKLEAFTFADMLKDDTVCVHLEKANPEIKGLYPAINKIFLCEEFEDVKFVNREDDLGLENLRKAKLSYNPVELVEKYVIIEK</sequence>
<reference evidence="4 5" key="2">
    <citation type="submission" date="2011-08" db="EMBL/GenBank/DDBJ databases">
        <title>The Genome Sequence of Eubacteriaceae bacterium CM5.</title>
        <authorList>
            <consortium name="The Broad Institute Genome Sequencing Platform"/>
            <person name="Earl A."/>
            <person name="Ward D."/>
            <person name="Feldgarden M."/>
            <person name="Gevers D."/>
            <person name="Sizova M."/>
            <person name="Hazen A."/>
            <person name="Epstein S."/>
            <person name="Young S.K."/>
            <person name="Zeng Q."/>
            <person name="Gargeya S."/>
            <person name="Fitzgerald M."/>
            <person name="Haas B."/>
            <person name="Abouelleil A."/>
            <person name="Alvarado L."/>
            <person name="Arachchi H.M."/>
            <person name="Berlin A."/>
            <person name="Brown A."/>
            <person name="Chapman S.B."/>
            <person name="Chen Z."/>
            <person name="Dunbar C."/>
            <person name="Freedman E."/>
            <person name="Gearin G."/>
            <person name="Gellesch M."/>
            <person name="Goldberg J."/>
            <person name="Griggs A."/>
            <person name="Gujja S."/>
            <person name="Heiman D."/>
            <person name="Howarth C."/>
            <person name="Larson L."/>
            <person name="Lui A."/>
            <person name="MacDonald P.J.P."/>
            <person name="Montmayeur A."/>
            <person name="Murphy C."/>
            <person name="Neiman D."/>
            <person name="Pearson M."/>
            <person name="Priest M."/>
            <person name="Roberts A."/>
            <person name="Saif S."/>
            <person name="Shea T."/>
            <person name="Shenoy N."/>
            <person name="Sisk P."/>
            <person name="Stolte C."/>
            <person name="Sykes S."/>
            <person name="Wortman J."/>
            <person name="Nusbaum C."/>
            <person name="Birren B."/>
        </authorList>
    </citation>
    <scope>NUCLEOTIDE SEQUENCE [LARGE SCALE GENOMIC DNA]</scope>
    <source>
        <strain evidence="4 5">CM5</strain>
    </source>
</reference>
<accession>G9X009</accession>
<name>G9XAR4_9FIRM</name>
<evidence type="ECO:0000313" key="7">
    <source>
        <dbReference type="Proteomes" id="UP000017818"/>
    </source>
</evidence>
<accession>V9HQL1</accession>
<evidence type="ECO:0000313" key="3">
    <source>
        <dbReference type="EMBL" id="EHL17790.1"/>
    </source>
</evidence>
<dbReference type="PATRIC" id="fig|796937.3.peg.909"/>
<evidence type="ECO:0000313" key="2">
    <source>
        <dbReference type="EMBL" id="EHL15591.1"/>
    </source>
</evidence>
<organism evidence="4 5">
    <name type="scientific">Peptoanaerobacter stomatis</name>
    <dbReference type="NCBI Taxonomy" id="796937"/>
    <lineage>
        <taxon>Bacteria</taxon>
        <taxon>Bacillati</taxon>
        <taxon>Bacillota</taxon>
        <taxon>Clostridia</taxon>
        <taxon>Peptostreptococcales</taxon>
        <taxon>Filifactoraceae</taxon>
        <taxon>Peptoanaerobacter</taxon>
    </lineage>
</organism>
<evidence type="ECO:0000313" key="6">
    <source>
        <dbReference type="Proteomes" id="UP000006437"/>
    </source>
</evidence>
<feature type="domain" description="Phosphatidylglycerol lysyltransferase C-terminal" evidence="1">
    <location>
        <begin position="21"/>
        <end position="297"/>
    </location>
</feature>
<reference evidence="3 7" key="3">
    <citation type="submission" date="2012-05" db="EMBL/GenBank/DDBJ databases">
        <title>The Genome Sequence of Eubacteriaceae bacterium CM2.</title>
        <authorList>
            <consortium name="The Broad Institute Genome Sequencing Platform"/>
            <person name="Earl A."/>
            <person name="Ward D."/>
            <person name="Feldgarden M."/>
            <person name="Gevers D."/>
            <person name="Sizova M."/>
            <person name="Hazen A."/>
            <person name="Epstein S."/>
            <person name="Walker B."/>
            <person name="Young S.K."/>
            <person name="Zeng Q."/>
            <person name="Gargeya S."/>
            <person name="Fitzgerald M."/>
            <person name="Haas B."/>
            <person name="Abouelleil A."/>
            <person name="Alvarado L."/>
            <person name="Arachchi H.M."/>
            <person name="Berlin A."/>
            <person name="Chapman S.B."/>
            <person name="Goldberg J."/>
            <person name="Griggs A."/>
            <person name="Gujja S."/>
            <person name="Hansen M."/>
            <person name="Howarth C."/>
            <person name="Imamovic A."/>
            <person name="Larimer J."/>
            <person name="McCowen C."/>
            <person name="Montmayeur A."/>
            <person name="Murphy C."/>
            <person name="Neiman D."/>
            <person name="Pearson M."/>
            <person name="Priest M."/>
            <person name="Roberts A."/>
            <person name="Saif S."/>
            <person name="Shea T."/>
            <person name="Sisk P."/>
            <person name="Sykes S."/>
            <person name="Wortman J."/>
            <person name="Nusbaum C."/>
            <person name="Birren B."/>
        </authorList>
    </citation>
    <scope>NUCLEOTIDE SEQUENCE [LARGE SCALE GENOMIC DNA]</scope>
    <source>
        <strain evidence="3 7">CM2</strain>
    </source>
</reference>
<dbReference type="OrthoDB" id="9765580at2"/>
<dbReference type="PANTHER" id="PTHR41373:SF1">
    <property type="entry name" value="PHOSPHATIDYLGLYCEROL LYSYLTRANSFERASE C-TERMINAL DOMAIN-CONTAINING PROTEIN"/>
    <property type="match status" value="1"/>
</dbReference>
<evidence type="ECO:0000259" key="1">
    <source>
        <dbReference type="Pfam" id="PF09924"/>
    </source>
</evidence>
<dbReference type="InterPro" id="IPR024320">
    <property type="entry name" value="LPG_synthase_C"/>
</dbReference>
<accession>G9XAR4</accession>
<dbReference type="PIRSF" id="PIRSF018688">
    <property type="entry name" value="UCP018688"/>
    <property type="match status" value="1"/>
</dbReference>
<dbReference type="Proteomes" id="UP000017818">
    <property type="component" value="Unassembled WGS sequence"/>
</dbReference>
<dbReference type="Gene3D" id="3.40.630.30">
    <property type="match status" value="1"/>
</dbReference>
<dbReference type="Pfam" id="PF09924">
    <property type="entry name" value="LPG_synthase_C"/>
    <property type="match status" value="1"/>
</dbReference>
<proteinExistence type="predicted"/>
<dbReference type="Proteomes" id="UP000003379">
    <property type="component" value="Unassembled WGS sequence"/>
</dbReference>
<dbReference type="AlphaFoldDB" id="G9XAR4"/>
<dbReference type="PANTHER" id="PTHR41373">
    <property type="entry name" value="DUF2156 DOMAIN-CONTAINING PROTEIN"/>
    <property type="match status" value="1"/>
</dbReference>
<dbReference type="RefSeq" id="WP_009525944.1">
    <property type="nucleotide sequence ID" value="NZ_JBQMYE010000018.1"/>
</dbReference>
<dbReference type="STRING" id="796937.HMPREF9630_01480"/>
<dbReference type="Proteomes" id="UP000006437">
    <property type="component" value="Unassembled WGS sequence"/>
</dbReference>